<keyword evidence="2" id="KW-0472">Membrane</keyword>
<keyword evidence="2" id="KW-1133">Transmembrane helix</keyword>
<gene>
    <name evidence="3" type="ORF">SPHINGO391_500088</name>
</gene>
<protein>
    <submittedName>
        <fullName evidence="3">Uncharacterized protein</fullName>
    </submittedName>
</protein>
<feature type="coiled-coil region" evidence="1">
    <location>
        <begin position="78"/>
        <end position="117"/>
    </location>
</feature>
<keyword evidence="2" id="KW-0812">Transmembrane</keyword>
<evidence type="ECO:0000313" key="4">
    <source>
        <dbReference type="Proteomes" id="UP000326857"/>
    </source>
</evidence>
<dbReference type="EMBL" id="CABVLI010000046">
    <property type="protein sequence ID" value="VVT27878.1"/>
    <property type="molecule type" value="Genomic_DNA"/>
</dbReference>
<dbReference type="AlphaFoldDB" id="A0A5E8AA37"/>
<proteinExistence type="predicted"/>
<evidence type="ECO:0000256" key="1">
    <source>
        <dbReference type="SAM" id="Coils"/>
    </source>
</evidence>
<sequence>MLLGVSMSDLPVFLTRPLDRAVRRATIAAGLQIGAFLLSLWYEHQAVYLAGAIAGSFTVLFGVQWLVGLLKLPEKLRKHELEVAKRAVEMKQRELQAERMRHERAKAVELIEQQRIEEFAKASDLQSGERVTLQTRVGPIWVTRCVNGTLRLWWGFNTRVRELAVPIIRSRAHYDGTAPVAWFINRGMERSVLLDLARI</sequence>
<name>A0A5E8AA37_9SPHN</name>
<reference evidence="3 4" key="1">
    <citation type="submission" date="2019-09" db="EMBL/GenBank/DDBJ databases">
        <authorList>
            <person name="Dittami M. S."/>
        </authorList>
    </citation>
    <scope>NUCLEOTIDE SEQUENCE [LARGE SCALE GENOMIC DNA]</scope>
    <source>
        <strain evidence="3">SPHINGO391</strain>
    </source>
</reference>
<evidence type="ECO:0000313" key="3">
    <source>
        <dbReference type="EMBL" id="VVT27878.1"/>
    </source>
</evidence>
<keyword evidence="1" id="KW-0175">Coiled coil</keyword>
<feature type="transmembrane region" description="Helical" evidence="2">
    <location>
        <begin position="48"/>
        <end position="70"/>
    </location>
</feature>
<dbReference type="Proteomes" id="UP000326857">
    <property type="component" value="Unassembled WGS sequence"/>
</dbReference>
<accession>A0A5E8AA37</accession>
<organism evidence="3 4">
    <name type="scientific">Sphingomonas aurantiaca</name>
    <dbReference type="NCBI Taxonomy" id="185949"/>
    <lineage>
        <taxon>Bacteria</taxon>
        <taxon>Pseudomonadati</taxon>
        <taxon>Pseudomonadota</taxon>
        <taxon>Alphaproteobacteria</taxon>
        <taxon>Sphingomonadales</taxon>
        <taxon>Sphingomonadaceae</taxon>
        <taxon>Sphingomonas</taxon>
    </lineage>
</organism>
<evidence type="ECO:0000256" key="2">
    <source>
        <dbReference type="SAM" id="Phobius"/>
    </source>
</evidence>
<feature type="transmembrane region" description="Helical" evidence="2">
    <location>
        <begin position="21"/>
        <end position="42"/>
    </location>
</feature>